<feature type="transmembrane region" description="Helical" evidence="2">
    <location>
        <begin position="135"/>
        <end position="159"/>
    </location>
</feature>
<feature type="transmembrane region" description="Helical" evidence="2">
    <location>
        <begin position="331"/>
        <end position="349"/>
    </location>
</feature>
<feature type="transmembrane region" description="Helical" evidence="2">
    <location>
        <begin position="49"/>
        <end position="67"/>
    </location>
</feature>
<keyword evidence="2" id="KW-1133">Transmembrane helix</keyword>
<protein>
    <submittedName>
        <fullName evidence="3">Uncharacterized protein</fullName>
    </submittedName>
</protein>
<keyword evidence="2" id="KW-0812">Transmembrane</keyword>
<reference evidence="3" key="1">
    <citation type="journal article" date="2021" name="PeerJ">
        <title>Extensive microbial diversity within the chicken gut microbiome revealed by metagenomics and culture.</title>
        <authorList>
            <person name="Gilroy R."/>
            <person name="Ravi A."/>
            <person name="Getino M."/>
            <person name="Pursley I."/>
            <person name="Horton D.L."/>
            <person name="Alikhan N.F."/>
            <person name="Baker D."/>
            <person name="Gharbi K."/>
            <person name="Hall N."/>
            <person name="Watson M."/>
            <person name="Adriaenssens E.M."/>
            <person name="Foster-Nyarko E."/>
            <person name="Jarju S."/>
            <person name="Secka A."/>
            <person name="Antonio M."/>
            <person name="Oren A."/>
            <person name="Chaudhuri R.R."/>
            <person name="La Ragione R."/>
            <person name="Hildebrand F."/>
            <person name="Pallen M.J."/>
        </authorList>
    </citation>
    <scope>NUCLEOTIDE SEQUENCE</scope>
    <source>
        <strain evidence="3">ChiGjej4B4-7305</strain>
    </source>
</reference>
<feature type="transmembrane region" description="Helical" evidence="2">
    <location>
        <begin position="234"/>
        <end position="253"/>
    </location>
</feature>
<evidence type="ECO:0000256" key="2">
    <source>
        <dbReference type="SAM" id="Phobius"/>
    </source>
</evidence>
<sequence length="548" mass="56843">MTTGDADRGTVSTGEVEESWPSGRQLRKLTRAATEAHTGGHMGELVSEVYSVLFSSVIAVVMVLGAVQGLNASLHPGPEAATVDPSWLAVVVALVVIGAVIGLAGRLGPIGMGGAQALWWLTAPADRRTLLRPRLVLLPVVGALVGLVGGLLVGFLGFGAFGPKLLWITVDFMLGGAVLVLVVATGQVRAGAGGTGRMRPAVLIGDVLTAAGPLAALALVLLRPEPIAVDWAHLGPVIAGLLAGVLLADLWWLDRSLEQISGRELRARGSVATYASGAVTSMDTRELGRALNVNTAKDARRRSAPMLGARGPVTAILVGDATVLARTPRHLIQIAVGLCVALLGLAAGWPVVTNVVLLLAGGVLTAMATGEGARRAEMAPVLDRHFPIAGAEVRRARVLLPMVVMVPWALVVFGLWGWVHGALVPYLLLGLVTGPVFAAGVLRAAYRKPPDWSKPLVPGPFGPMAPGVIAAFARGPDIVVLCAVPMIVAVVALGISPIVLAVQLGTSLIALAIATRAPKDGGKGWMQRMSEQAEAQREEMQRQRGGRR</sequence>
<feature type="region of interest" description="Disordered" evidence="1">
    <location>
        <begin position="520"/>
        <end position="548"/>
    </location>
</feature>
<proteinExistence type="predicted"/>
<name>A0A9D2EBW9_9MICO</name>
<organism evidence="3 4">
    <name type="scientific">Candidatus Ruania gallistercoris</name>
    <dbReference type="NCBI Taxonomy" id="2838746"/>
    <lineage>
        <taxon>Bacteria</taxon>
        <taxon>Bacillati</taxon>
        <taxon>Actinomycetota</taxon>
        <taxon>Actinomycetes</taxon>
        <taxon>Micrococcales</taxon>
        <taxon>Ruaniaceae</taxon>
        <taxon>Ruania</taxon>
    </lineage>
</organism>
<dbReference type="EMBL" id="DXBY01000059">
    <property type="protein sequence ID" value="HIZ34819.1"/>
    <property type="molecule type" value="Genomic_DNA"/>
</dbReference>
<feature type="transmembrane region" description="Helical" evidence="2">
    <location>
        <begin position="398"/>
        <end position="419"/>
    </location>
</feature>
<feature type="transmembrane region" description="Helical" evidence="2">
    <location>
        <begin position="425"/>
        <end position="446"/>
    </location>
</feature>
<comment type="caution">
    <text evidence="3">The sequence shown here is derived from an EMBL/GenBank/DDBJ whole genome shotgun (WGS) entry which is preliminary data.</text>
</comment>
<feature type="transmembrane region" description="Helical" evidence="2">
    <location>
        <begin position="200"/>
        <end position="222"/>
    </location>
</feature>
<evidence type="ECO:0000313" key="4">
    <source>
        <dbReference type="Proteomes" id="UP000824037"/>
    </source>
</evidence>
<feature type="region of interest" description="Disordered" evidence="1">
    <location>
        <begin position="1"/>
        <end position="24"/>
    </location>
</feature>
<dbReference type="InterPro" id="IPR046264">
    <property type="entry name" value="DUF6297"/>
</dbReference>
<feature type="transmembrane region" description="Helical" evidence="2">
    <location>
        <begin position="87"/>
        <end position="105"/>
    </location>
</feature>
<evidence type="ECO:0000313" key="3">
    <source>
        <dbReference type="EMBL" id="HIZ34819.1"/>
    </source>
</evidence>
<dbReference type="AlphaFoldDB" id="A0A9D2EBW9"/>
<dbReference type="Pfam" id="PF19814">
    <property type="entry name" value="DUF6297"/>
    <property type="match status" value="1"/>
</dbReference>
<accession>A0A9D2EBW9</accession>
<keyword evidence="2" id="KW-0472">Membrane</keyword>
<dbReference type="Proteomes" id="UP000824037">
    <property type="component" value="Unassembled WGS sequence"/>
</dbReference>
<evidence type="ECO:0000256" key="1">
    <source>
        <dbReference type="SAM" id="MobiDB-lite"/>
    </source>
</evidence>
<gene>
    <name evidence="3" type="ORF">H9815_03495</name>
</gene>
<feature type="transmembrane region" description="Helical" evidence="2">
    <location>
        <begin position="165"/>
        <end position="188"/>
    </location>
</feature>
<feature type="transmembrane region" description="Helical" evidence="2">
    <location>
        <begin position="467"/>
        <end position="492"/>
    </location>
</feature>
<reference evidence="3" key="2">
    <citation type="submission" date="2021-04" db="EMBL/GenBank/DDBJ databases">
        <authorList>
            <person name="Gilroy R."/>
        </authorList>
    </citation>
    <scope>NUCLEOTIDE SEQUENCE</scope>
    <source>
        <strain evidence="3">ChiGjej4B4-7305</strain>
    </source>
</reference>